<dbReference type="PANTHER" id="PTHR43201:SF5">
    <property type="entry name" value="MEDIUM-CHAIN ACYL-COA LIGASE ACSF2, MITOCHONDRIAL"/>
    <property type="match status" value="1"/>
</dbReference>
<dbReference type="SUPFAM" id="SSF56801">
    <property type="entry name" value="Acetyl-CoA synthetase-like"/>
    <property type="match status" value="1"/>
</dbReference>
<evidence type="ECO:0000259" key="3">
    <source>
        <dbReference type="Pfam" id="PF00501"/>
    </source>
</evidence>
<dbReference type="GO" id="GO:0006631">
    <property type="term" value="P:fatty acid metabolic process"/>
    <property type="evidence" value="ECO:0007669"/>
    <property type="project" value="TreeGrafter"/>
</dbReference>
<dbReference type="Proteomes" id="UP000659061">
    <property type="component" value="Unassembled WGS sequence"/>
</dbReference>
<gene>
    <name evidence="6" type="ORF">BJ975_000274</name>
    <name evidence="5" type="ORF">IDH50_03005</name>
</gene>
<evidence type="ECO:0000256" key="1">
    <source>
        <dbReference type="ARBA" id="ARBA00006432"/>
    </source>
</evidence>
<dbReference type="GO" id="GO:0031956">
    <property type="term" value="F:medium-chain fatty acid-CoA ligase activity"/>
    <property type="evidence" value="ECO:0007669"/>
    <property type="project" value="TreeGrafter"/>
</dbReference>
<dbReference type="FunFam" id="3.30.300.30:FF:000008">
    <property type="entry name" value="2,3-dihydroxybenzoate-AMP ligase"/>
    <property type="match status" value="1"/>
</dbReference>
<organism evidence="5 8">
    <name type="scientific">Aeromicrobium tamlense</name>
    <dbReference type="NCBI Taxonomy" id="375541"/>
    <lineage>
        <taxon>Bacteria</taxon>
        <taxon>Bacillati</taxon>
        <taxon>Actinomycetota</taxon>
        <taxon>Actinomycetes</taxon>
        <taxon>Propionibacteriales</taxon>
        <taxon>Nocardioidaceae</taxon>
        <taxon>Aeromicrobium</taxon>
    </lineage>
</organism>
<dbReference type="EMBL" id="JACWMT010000001">
    <property type="protein sequence ID" value="MBD1269192.1"/>
    <property type="molecule type" value="Genomic_DNA"/>
</dbReference>
<dbReference type="Pfam" id="PF13193">
    <property type="entry name" value="AMP-binding_C"/>
    <property type="match status" value="1"/>
</dbReference>
<dbReference type="InterPro" id="IPR025110">
    <property type="entry name" value="AMP-bd_C"/>
</dbReference>
<sequence length="563" mass="60653">MRLHPPARVAEYEALGVWGVPTWPERVSEHVAQAPDRTALVDAPNLTSLMGLGPQRYTWRQVQERARDLASLLLAAGVGPGDVVGLQLPNCADLAVSYVALSSIGAIATPFPMQYREYELTQMCELAGATAFVGAAEFQGTPLDERLAALAALPSVHTVLTFGPRAVVDHVDLTAALAAPVDRAPLDRLEVDLDPNDAVTICWTSGTEATPKGVPRCANDWEPMGLTSVDAMGLTGQDVVLNPFPMVNMAGIGGMLVPWLLTGATLVLHHPFDAPVFFGQIREEQVSYTVVPPALLVRALDLPFMTPEGMRSLRHIGSGSAPLPPPMIRAYRERFGIDIVNCFGSNEGLNLVGDPETVPDPEHRSHLFPRFGSPDHSWSNRGPRGYETRLVDPGSGAEITEEGLPGELLVKGPGVIAGYLPGTTSSDPFTEDGFYRSGDLFMYVADAVGDLRYLQYVDRAKDMIVRGGMNISPAELETLLAGHEDVEEVAVVGVPDPALGERTRAVVVPRAGAEVTLSSLVDFLRERHIASYKLPESLLVVDELPRNPVGKVLKRSLRHVEAS</sequence>
<dbReference type="Proteomes" id="UP000587211">
    <property type="component" value="Unassembled WGS sequence"/>
</dbReference>
<feature type="domain" description="AMP-dependent synthetase/ligase" evidence="3">
    <location>
        <begin position="29"/>
        <end position="420"/>
    </location>
</feature>
<dbReference type="PANTHER" id="PTHR43201">
    <property type="entry name" value="ACYL-COA SYNTHETASE"/>
    <property type="match status" value="1"/>
</dbReference>
<dbReference type="Gene3D" id="3.40.50.12780">
    <property type="entry name" value="N-terminal domain of ligase-like"/>
    <property type="match status" value="1"/>
</dbReference>
<evidence type="ECO:0000256" key="2">
    <source>
        <dbReference type="ARBA" id="ARBA00022598"/>
    </source>
</evidence>
<protein>
    <submittedName>
        <fullName evidence="5">Acyl--CoA ligase</fullName>
    </submittedName>
    <submittedName>
        <fullName evidence="6">Acyl-CoA synthetase (AMP-forming)/AMP-acid ligase II</fullName>
    </submittedName>
</protein>
<dbReference type="EMBL" id="JACBZN010000001">
    <property type="protein sequence ID" value="NYI36899.1"/>
    <property type="molecule type" value="Genomic_DNA"/>
</dbReference>
<evidence type="ECO:0000313" key="5">
    <source>
        <dbReference type="EMBL" id="MBD1269192.1"/>
    </source>
</evidence>
<proteinExistence type="inferred from homology"/>
<dbReference type="InterPro" id="IPR042099">
    <property type="entry name" value="ANL_N_sf"/>
</dbReference>
<evidence type="ECO:0000313" key="6">
    <source>
        <dbReference type="EMBL" id="NYI36899.1"/>
    </source>
</evidence>
<dbReference type="RefSeq" id="WP_179422927.1">
    <property type="nucleotide sequence ID" value="NZ_BAAAMP010000002.1"/>
</dbReference>
<evidence type="ECO:0000259" key="4">
    <source>
        <dbReference type="Pfam" id="PF13193"/>
    </source>
</evidence>
<dbReference type="InterPro" id="IPR000873">
    <property type="entry name" value="AMP-dep_synth/lig_dom"/>
</dbReference>
<comment type="caution">
    <text evidence="5">The sequence shown here is derived from an EMBL/GenBank/DDBJ whole genome shotgun (WGS) entry which is preliminary data.</text>
</comment>
<keyword evidence="7" id="KW-1185">Reference proteome</keyword>
<dbReference type="AlphaFoldDB" id="A0A8I0FSK9"/>
<reference evidence="6 7" key="1">
    <citation type="submission" date="2020-07" db="EMBL/GenBank/DDBJ databases">
        <title>Sequencing the genomes of 1000 actinobacteria strains.</title>
        <authorList>
            <person name="Klenk H.-P."/>
        </authorList>
    </citation>
    <scope>NUCLEOTIDE SEQUENCE [LARGE SCALE GENOMIC DNA]</scope>
    <source>
        <strain evidence="6 7">DSM 19087</strain>
    </source>
</reference>
<name>A0A8I0FSK9_9ACTN</name>
<dbReference type="Gene3D" id="3.30.300.30">
    <property type="match status" value="1"/>
</dbReference>
<feature type="domain" description="AMP-binding enzyme C-terminal" evidence="4">
    <location>
        <begin position="475"/>
        <end position="551"/>
    </location>
</feature>
<keyword evidence="2 5" id="KW-0436">Ligase</keyword>
<accession>A0A8I0FSK9</accession>
<comment type="similarity">
    <text evidence="1">Belongs to the ATP-dependent AMP-binding enzyme family.</text>
</comment>
<evidence type="ECO:0000313" key="8">
    <source>
        <dbReference type="Proteomes" id="UP000659061"/>
    </source>
</evidence>
<reference evidence="5" key="2">
    <citation type="submission" date="2020-09" db="EMBL/GenBank/DDBJ databases">
        <title>Novel species in genus Aeromicrobium.</title>
        <authorList>
            <person name="Zhang G."/>
        </authorList>
    </citation>
    <scope>NUCLEOTIDE SEQUENCE</scope>
    <source>
        <strain evidence="5">SSW1-57</strain>
    </source>
</reference>
<evidence type="ECO:0000313" key="7">
    <source>
        <dbReference type="Proteomes" id="UP000587211"/>
    </source>
</evidence>
<dbReference type="Pfam" id="PF00501">
    <property type="entry name" value="AMP-binding"/>
    <property type="match status" value="1"/>
</dbReference>
<dbReference type="InterPro" id="IPR045851">
    <property type="entry name" value="AMP-bd_C_sf"/>
</dbReference>